<comment type="caution">
    <text evidence="1">The sequence shown here is derived from an EMBL/GenBank/DDBJ whole genome shotgun (WGS) entry which is preliminary data.</text>
</comment>
<dbReference type="EMBL" id="JBHUFV010000022">
    <property type="protein sequence ID" value="MFD1932968.1"/>
    <property type="molecule type" value="Genomic_DNA"/>
</dbReference>
<accession>A0ABW4SUY4</accession>
<sequence>MWPVLRSGRSPVAHLPAWFRDLKARTKALELEAQVRALTMATTLTSTSSTTLTRIAWTSFPRWGSTVSVDVVVTLSSATSFDVLLTADGTQIDLKTITASGTVTVSGFLLPAWAFGARKVVEVLVKVNSGSPSVAGVNAAHR</sequence>
<protein>
    <submittedName>
        <fullName evidence="1">Uncharacterized protein</fullName>
    </submittedName>
</protein>
<reference evidence="2" key="1">
    <citation type="journal article" date="2019" name="Int. J. Syst. Evol. Microbiol.">
        <title>The Global Catalogue of Microorganisms (GCM) 10K type strain sequencing project: providing services to taxonomists for standard genome sequencing and annotation.</title>
        <authorList>
            <consortium name="The Broad Institute Genomics Platform"/>
            <consortium name="The Broad Institute Genome Sequencing Center for Infectious Disease"/>
            <person name="Wu L."/>
            <person name="Ma J."/>
        </authorList>
    </citation>
    <scope>NUCLEOTIDE SEQUENCE [LARGE SCALE GENOMIC DNA]</scope>
    <source>
        <strain evidence="2">ICMP 6774ER</strain>
    </source>
</reference>
<proteinExistence type="predicted"/>
<gene>
    <name evidence="1" type="ORF">ACFSKW_15940</name>
</gene>
<evidence type="ECO:0000313" key="1">
    <source>
        <dbReference type="EMBL" id="MFD1932968.1"/>
    </source>
</evidence>
<dbReference type="Proteomes" id="UP001597368">
    <property type="component" value="Unassembled WGS sequence"/>
</dbReference>
<evidence type="ECO:0000313" key="2">
    <source>
        <dbReference type="Proteomes" id="UP001597368"/>
    </source>
</evidence>
<organism evidence="1 2">
    <name type="scientific">Nonomuraea mangrovi</name>
    <dbReference type="NCBI Taxonomy" id="2316207"/>
    <lineage>
        <taxon>Bacteria</taxon>
        <taxon>Bacillati</taxon>
        <taxon>Actinomycetota</taxon>
        <taxon>Actinomycetes</taxon>
        <taxon>Streptosporangiales</taxon>
        <taxon>Streptosporangiaceae</taxon>
        <taxon>Nonomuraea</taxon>
    </lineage>
</organism>
<dbReference type="RefSeq" id="WP_379573007.1">
    <property type="nucleotide sequence ID" value="NZ_JBHUFV010000022.1"/>
</dbReference>
<keyword evidence="2" id="KW-1185">Reference proteome</keyword>
<name>A0ABW4SUY4_9ACTN</name>